<dbReference type="Proteomes" id="UP000000657">
    <property type="component" value="Chromosome"/>
</dbReference>
<name>Q0RM31_FRAAA</name>
<reference evidence="2 3" key="1">
    <citation type="journal article" date="2007" name="Genome Res.">
        <title>Genome characteristics of facultatively symbiotic Frankia sp. strains reflect host range and host plant biogeography.</title>
        <authorList>
            <person name="Normand P."/>
            <person name="Lapierre P."/>
            <person name="Tisa L.S."/>
            <person name="Gogarten J.P."/>
            <person name="Alloisio N."/>
            <person name="Bagnarol E."/>
            <person name="Bassi C.A."/>
            <person name="Berry A.M."/>
            <person name="Bickhart D.M."/>
            <person name="Choisne N."/>
            <person name="Couloux A."/>
            <person name="Cournoyer B."/>
            <person name="Cruveiller S."/>
            <person name="Daubin V."/>
            <person name="Demange N."/>
            <person name="Francino M.P."/>
            <person name="Goltsman E."/>
            <person name="Huang Y."/>
            <person name="Kopp O.R."/>
            <person name="Labarre L."/>
            <person name="Lapidus A."/>
            <person name="Lavire C."/>
            <person name="Marechal J."/>
            <person name="Martinez M."/>
            <person name="Mastronunzio J.E."/>
            <person name="Mullin B.C."/>
            <person name="Niemann J."/>
            <person name="Pujic P."/>
            <person name="Rawnsley T."/>
            <person name="Rouy Z."/>
            <person name="Schenowitz C."/>
            <person name="Sellstedt A."/>
            <person name="Tavares F."/>
            <person name="Tomkins J.P."/>
            <person name="Vallenet D."/>
            <person name="Valverde C."/>
            <person name="Wall L.G."/>
            <person name="Wang Y."/>
            <person name="Medigue C."/>
            <person name="Benson D.R."/>
        </authorList>
    </citation>
    <scope>NUCLEOTIDE SEQUENCE [LARGE SCALE GENOMIC DNA]</scope>
    <source>
        <strain evidence="3">DSM 45986 / CECT 9034 / ACN14a</strain>
    </source>
</reference>
<dbReference type="HOGENOM" id="CLU_820738_0_0_11"/>
<dbReference type="KEGG" id="fal:FRAAL2777"/>
<feature type="compositionally biased region" description="Low complexity" evidence="1">
    <location>
        <begin position="84"/>
        <end position="93"/>
    </location>
</feature>
<feature type="region of interest" description="Disordered" evidence="1">
    <location>
        <begin position="45"/>
        <end position="145"/>
    </location>
</feature>
<feature type="compositionally biased region" description="Pro residues" evidence="1">
    <location>
        <begin position="242"/>
        <end position="253"/>
    </location>
</feature>
<dbReference type="EMBL" id="CT573213">
    <property type="protein sequence ID" value="CAJ61421.1"/>
    <property type="molecule type" value="Genomic_DNA"/>
</dbReference>
<protein>
    <submittedName>
        <fullName evidence="2">Uncharacterized protein</fullName>
    </submittedName>
</protein>
<dbReference type="AlphaFoldDB" id="Q0RM31"/>
<accession>Q0RM31</accession>
<gene>
    <name evidence="2" type="ordered locus">FRAAL2777</name>
</gene>
<keyword evidence="3" id="KW-1185">Reference proteome</keyword>
<evidence type="ECO:0000313" key="2">
    <source>
        <dbReference type="EMBL" id="CAJ61421.1"/>
    </source>
</evidence>
<feature type="region of interest" description="Disordered" evidence="1">
    <location>
        <begin position="231"/>
        <end position="256"/>
    </location>
</feature>
<feature type="compositionally biased region" description="Pro residues" evidence="1">
    <location>
        <begin position="66"/>
        <end position="79"/>
    </location>
</feature>
<evidence type="ECO:0000256" key="1">
    <source>
        <dbReference type="SAM" id="MobiDB-lite"/>
    </source>
</evidence>
<evidence type="ECO:0000313" key="3">
    <source>
        <dbReference type="Proteomes" id="UP000000657"/>
    </source>
</evidence>
<proteinExistence type="predicted"/>
<feature type="compositionally biased region" description="Basic residues" evidence="1">
    <location>
        <begin position="46"/>
        <end position="55"/>
    </location>
</feature>
<organism evidence="2 3">
    <name type="scientific">Frankia alni (strain DSM 45986 / CECT 9034 / ACN14a)</name>
    <dbReference type="NCBI Taxonomy" id="326424"/>
    <lineage>
        <taxon>Bacteria</taxon>
        <taxon>Bacillati</taxon>
        <taxon>Actinomycetota</taxon>
        <taxon>Actinomycetes</taxon>
        <taxon>Frankiales</taxon>
        <taxon>Frankiaceae</taxon>
        <taxon>Frankia</taxon>
    </lineage>
</organism>
<sequence>MRWRSFTAGHGADPGNDQLARDCHLEARQVGRYLREAESAGLIRCTRPHAPRRRPSPFAEWEATMPPEPDAAPSPANPPRRPRAVCPADRPAPQIGRPAPDQTAPMSGKTADHPTPASGDQPVHLSMPPRNPHPFPGEQPQLPGLPVGVVGGGGVTPPSTDVAGLVDQLAGLVRGGARTALAARPLVVGLLGDGYTPGELARLVADRTTRVAQGAPVASPVGLLRAILADLPPPRARRPRPRPTPPPHCPPVPSGSARRVEQITAALGPDLYGRLLAGRQRAQVATTGRRWTGRTPRYLMQLLVAPVYEEFGYDLGRIRAYAEQLPPACNQPHLPLYA</sequence>